<dbReference type="PANTHER" id="PTHR34106:SF5">
    <property type="entry name" value="GLYCOSIDASE"/>
    <property type="match status" value="1"/>
</dbReference>
<dbReference type="Proteomes" id="UP000034893">
    <property type="component" value="Unassembled WGS sequence"/>
</dbReference>
<dbReference type="EMBL" id="LBVP01000002">
    <property type="protein sequence ID" value="KKQ90099.1"/>
    <property type="molecule type" value="Genomic_DNA"/>
</dbReference>
<keyword evidence="4" id="KW-0378">Hydrolase</keyword>
<keyword evidence="2" id="KW-0808">Transferase</keyword>
<dbReference type="GO" id="GO:0016757">
    <property type="term" value="F:glycosyltransferase activity"/>
    <property type="evidence" value="ECO:0007669"/>
    <property type="project" value="UniProtKB-KW"/>
</dbReference>
<dbReference type="InterPro" id="IPR007184">
    <property type="entry name" value="Mannoside_phosphorylase"/>
</dbReference>
<organism evidence="4 5">
    <name type="scientific">Candidatus Curtissbacteria bacterium GW2011_GWC2_38_9</name>
    <dbReference type="NCBI Taxonomy" id="1618414"/>
    <lineage>
        <taxon>Bacteria</taxon>
        <taxon>Candidatus Curtissiibacteriota</taxon>
    </lineage>
</organism>
<sequence>MVKLTRAKENPILTPSNLSWENRLVFNPGAVVSKDIVYLLYRARGKNESTSRFGLSTSHDGIHFERREKPVYFAREEKFRKLGVEDPRIVKINDMFFITFTIVSENPQGKINPNWPELINMVAHIAMISTKDFRSFHEHGIILPYIVGKNASLFPKKINGEYWLLYRKENSISYFAKSDQLNLWPQVYPVFNNRAGFWDSKRTGIGSPPIETEKGWLLFYHGVDEENIYRLGIMFLDRNDPTKILYRSPEPIFEPETDYETFGFVPNVVFTCGAIEKGGIYYVYYGAADRVIGVATVEKKLVLNLF</sequence>
<name>A0A0G0NW77_9BACT</name>
<dbReference type="Pfam" id="PF04041">
    <property type="entry name" value="Glyco_hydro_130"/>
    <property type="match status" value="1"/>
</dbReference>
<dbReference type="Gene3D" id="2.115.10.20">
    <property type="entry name" value="Glycosyl hydrolase domain, family 43"/>
    <property type="match status" value="1"/>
</dbReference>
<dbReference type="PATRIC" id="fig|1618414.3.peg.92"/>
<dbReference type="PIRSF" id="PIRSF016202">
    <property type="entry name" value="PH1107"/>
    <property type="match status" value="1"/>
</dbReference>
<proteinExistence type="inferred from homology"/>
<comment type="caution">
    <text evidence="4">The sequence shown here is derived from an EMBL/GenBank/DDBJ whole genome shotgun (WGS) entry which is preliminary data.</text>
</comment>
<keyword evidence="4" id="KW-0326">Glycosidase</keyword>
<dbReference type="PANTHER" id="PTHR34106">
    <property type="entry name" value="GLYCOSIDASE"/>
    <property type="match status" value="1"/>
</dbReference>
<protein>
    <submittedName>
        <fullName evidence="4">Glycosidase</fullName>
    </submittedName>
</protein>
<reference evidence="4 5" key="1">
    <citation type="journal article" date="2015" name="Nature">
        <title>rRNA introns, odd ribosomes, and small enigmatic genomes across a large radiation of phyla.</title>
        <authorList>
            <person name="Brown C.T."/>
            <person name="Hug L.A."/>
            <person name="Thomas B.C."/>
            <person name="Sharon I."/>
            <person name="Castelle C.J."/>
            <person name="Singh A."/>
            <person name="Wilkins M.J."/>
            <person name="Williams K.H."/>
            <person name="Banfield J.F."/>
        </authorList>
    </citation>
    <scope>NUCLEOTIDE SEQUENCE [LARGE SCALE GENOMIC DNA]</scope>
</reference>
<comment type="similarity">
    <text evidence="3">Belongs to the glycosyl hydrolase 130 family.</text>
</comment>
<evidence type="ECO:0000256" key="1">
    <source>
        <dbReference type="ARBA" id="ARBA00022676"/>
    </source>
</evidence>
<evidence type="ECO:0000256" key="2">
    <source>
        <dbReference type="ARBA" id="ARBA00022679"/>
    </source>
</evidence>
<dbReference type="AlphaFoldDB" id="A0A0G0NW77"/>
<gene>
    <name evidence="4" type="ORF">UT12_C0002G0030</name>
</gene>
<evidence type="ECO:0000256" key="3">
    <source>
        <dbReference type="ARBA" id="ARBA00024356"/>
    </source>
</evidence>
<dbReference type="InterPro" id="IPR023296">
    <property type="entry name" value="Glyco_hydro_beta-prop_sf"/>
</dbReference>
<dbReference type="SUPFAM" id="SSF75005">
    <property type="entry name" value="Arabinanase/levansucrase/invertase"/>
    <property type="match status" value="1"/>
</dbReference>
<accession>A0A0G0NW77</accession>
<keyword evidence="1" id="KW-0328">Glycosyltransferase</keyword>
<evidence type="ECO:0000313" key="5">
    <source>
        <dbReference type="Proteomes" id="UP000034893"/>
    </source>
</evidence>
<dbReference type="GO" id="GO:0016798">
    <property type="term" value="F:hydrolase activity, acting on glycosyl bonds"/>
    <property type="evidence" value="ECO:0007669"/>
    <property type="project" value="UniProtKB-KW"/>
</dbReference>
<dbReference type="CDD" id="cd18614">
    <property type="entry name" value="GH130"/>
    <property type="match status" value="1"/>
</dbReference>
<evidence type="ECO:0000313" key="4">
    <source>
        <dbReference type="EMBL" id="KKQ90099.1"/>
    </source>
</evidence>